<dbReference type="GO" id="GO:0016874">
    <property type="term" value="F:ligase activity"/>
    <property type="evidence" value="ECO:0007669"/>
    <property type="project" value="UniProtKB-KW"/>
</dbReference>
<keyword evidence="1" id="KW-0436">Ligase</keyword>
<proteinExistence type="predicted"/>
<dbReference type="RefSeq" id="WP_176216773.1">
    <property type="nucleotide sequence ID" value="NZ_FWXD01000004.1"/>
</dbReference>
<protein>
    <submittedName>
        <fullName evidence="1">2'-5' RNA ligase superfamily protein</fullName>
    </submittedName>
</protein>
<dbReference type="InterPro" id="IPR050580">
    <property type="entry name" value="2H_phosphoesterase_YjcG-like"/>
</dbReference>
<accession>A0A1W1X966</accession>
<gene>
    <name evidence="1" type="ORF">SAMN02745857_00931</name>
</gene>
<dbReference type="Gene3D" id="3.90.1140.10">
    <property type="entry name" value="Cyclic phosphodiesterase"/>
    <property type="match status" value="1"/>
</dbReference>
<dbReference type="PANTHER" id="PTHR40037">
    <property type="entry name" value="PHOSPHOESTERASE YJCG-RELATED"/>
    <property type="match status" value="1"/>
</dbReference>
<keyword evidence="2" id="KW-1185">Reference proteome</keyword>
<evidence type="ECO:0000313" key="2">
    <source>
        <dbReference type="Proteomes" id="UP000192761"/>
    </source>
</evidence>
<dbReference type="Proteomes" id="UP000192761">
    <property type="component" value="Unassembled WGS sequence"/>
</dbReference>
<sequence length="178" mass="18547">MPLRSIAIYPRLPGDAAIEALRWKYDHLADKVAYHVTLVFPFASDLGVGELGAHVRQACAGVAPFALSLGPAIVQDDGVVMLPVDEGATQIAALHQRLYSGPLAAFLDLRFSYRPHVTIGRCADAAAVAACLHDATQLPPLAGNVAGIGIEVIAADASSQLELIVPFSSVPAPLGAYA</sequence>
<dbReference type="PANTHER" id="PTHR40037:SF1">
    <property type="entry name" value="PHOSPHOESTERASE SAOUHSC_00951-RELATED"/>
    <property type="match status" value="1"/>
</dbReference>
<organism evidence="1 2">
    <name type="scientific">Andreprevotia lacus DSM 23236</name>
    <dbReference type="NCBI Taxonomy" id="1121001"/>
    <lineage>
        <taxon>Bacteria</taxon>
        <taxon>Pseudomonadati</taxon>
        <taxon>Pseudomonadota</taxon>
        <taxon>Betaproteobacteria</taxon>
        <taxon>Neisseriales</taxon>
        <taxon>Chitinibacteraceae</taxon>
        <taxon>Andreprevotia</taxon>
    </lineage>
</organism>
<evidence type="ECO:0000313" key="1">
    <source>
        <dbReference type="EMBL" id="SMC20383.1"/>
    </source>
</evidence>
<dbReference type="AlphaFoldDB" id="A0A1W1X966"/>
<dbReference type="SUPFAM" id="SSF55144">
    <property type="entry name" value="LigT-like"/>
    <property type="match status" value="1"/>
</dbReference>
<dbReference type="STRING" id="1121001.SAMN02745857_00931"/>
<dbReference type="EMBL" id="FWXD01000004">
    <property type="protein sequence ID" value="SMC20383.1"/>
    <property type="molecule type" value="Genomic_DNA"/>
</dbReference>
<dbReference type="Pfam" id="PF13563">
    <property type="entry name" value="2_5_RNA_ligase2"/>
    <property type="match status" value="1"/>
</dbReference>
<name>A0A1W1X966_9NEIS</name>
<dbReference type="InterPro" id="IPR009097">
    <property type="entry name" value="Cyclic_Pdiesterase"/>
</dbReference>
<reference evidence="1 2" key="1">
    <citation type="submission" date="2017-04" db="EMBL/GenBank/DDBJ databases">
        <authorList>
            <person name="Afonso C.L."/>
            <person name="Miller P.J."/>
            <person name="Scott M.A."/>
            <person name="Spackman E."/>
            <person name="Goraichik I."/>
            <person name="Dimitrov K.M."/>
            <person name="Suarez D.L."/>
            <person name="Swayne D.E."/>
        </authorList>
    </citation>
    <scope>NUCLEOTIDE SEQUENCE [LARGE SCALE GENOMIC DNA]</scope>
    <source>
        <strain evidence="1 2">DSM 23236</strain>
    </source>
</reference>